<reference evidence="2 3" key="1">
    <citation type="journal article" date="2016" name="Sci. Rep.">
        <title>Complete genome sequence and transcriptomic analysis of a novel marine strain Bacillus weihaiensis reveals the mechanism of brown algae degradation.</title>
        <authorList>
            <person name="Zhu Y."/>
            <person name="Chen P."/>
            <person name="Bao Y."/>
            <person name="Men Y."/>
            <person name="Zeng Y."/>
            <person name="Yang J."/>
            <person name="Sun J."/>
            <person name="Sun Y."/>
        </authorList>
    </citation>
    <scope>NUCLEOTIDE SEQUENCE [LARGE SCALE GENOMIC DNA]</scope>
    <source>
        <strain evidence="2 3">Alg07</strain>
    </source>
</reference>
<evidence type="ECO:0000256" key="1">
    <source>
        <dbReference type="SAM" id="Phobius"/>
    </source>
</evidence>
<name>A0A1L3MVI1_9BACI</name>
<dbReference type="AlphaFoldDB" id="A0A1L3MVI1"/>
<evidence type="ECO:0000313" key="3">
    <source>
        <dbReference type="Proteomes" id="UP000181936"/>
    </source>
</evidence>
<gene>
    <name evidence="2" type="ORF">A9C19_17310</name>
</gene>
<proteinExistence type="predicted"/>
<protein>
    <submittedName>
        <fullName evidence="2">Uncharacterized protein</fullName>
    </submittedName>
</protein>
<dbReference type="EMBL" id="CP016020">
    <property type="protein sequence ID" value="APH06348.1"/>
    <property type="molecule type" value="Genomic_DNA"/>
</dbReference>
<feature type="transmembrane region" description="Helical" evidence="1">
    <location>
        <begin position="12"/>
        <end position="29"/>
    </location>
</feature>
<feature type="transmembrane region" description="Helical" evidence="1">
    <location>
        <begin position="49"/>
        <end position="66"/>
    </location>
</feature>
<dbReference type="KEGG" id="bwh:A9C19_17310"/>
<dbReference type="Proteomes" id="UP000181936">
    <property type="component" value="Chromosome"/>
</dbReference>
<organism evidence="2 3">
    <name type="scientific">Bacillus weihaiensis</name>
    <dbReference type="NCBI Taxonomy" id="1547283"/>
    <lineage>
        <taxon>Bacteria</taxon>
        <taxon>Bacillati</taxon>
        <taxon>Bacillota</taxon>
        <taxon>Bacilli</taxon>
        <taxon>Bacillales</taxon>
        <taxon>Bacillaceae</taxon>
        <taxon>Bacillus</taxon>
    </lineage>
</organism>
<dbReference type="RefSeq" id="WP_072581147.1">
    <property type="nucleotide sequence ID" value="NZ_CP016020.1"/>
</dbReference>
<keyword evidence="1" id="KW-1133">Transmembrane helix</keyword>
<keyword evidence="1" id="KW-0812">Transmembrane</keyword>
<sequence>MQETPSGKQVGAGSLSLVLSIITIIYMHFTIKGKKVGEILVDLYHIPVPYYVIGLLLFMIAISIGIRFKTHKFSKVGLVISQLFIGMYLLFFVLGFIQQFFF</sequence>
<accession>A0A1L3MVI1</accession>
<keyword evidence="3" id="KW-1185">Reference proteome</keyword>
<keyword evidence="1" id="KW-0472">Membrane</keyword>
<feature type="transmembrane region" description="Helical" evidence="1">
    <location>
        <begin position="78"/>
        <end position="101"/>
    </location>
</feature>
<evidence type="ECO:0000313" key="2">
    <source>
        <dbReference type="EMBL" id="APH06348.1"/>
    </source>
</evidence>